<dbReference type="Proteomes" id="UP000245880">
    <property type="component" value="Unassembled WGS sequence"/>
</dbReference>
<dbReference type="InterPro" id="IPR051259">
    <property type="entry name" value="rRNA_Methyltransferase"/>
</dbReference>
<dbReference type="GO" id="GO:0032259">
    <property type="term" value="P:methylation"/>
    <property type="evidence" value="ECO:0007669"/>
    <property type="project" value="UniProtKB-KW"/>
</dbReference>
<keyword evidence="2 6" id="KW-0489">Methyltransferase</keyword>
<dbReference type="InterPro" id="IPR029028">
    <property type="entry name" value="Alpha/beta_knot_MTases"/>
</dbReference>
<evidence type="ECO:0000256" key="3">
    <source>
        <dbReference type="ARBA" id="ARBA00022679"/>
    </source>
</evidence>
<comment type="caution">
    <text evidence="6">The sequence shown here is derived from an EMBL/GenBank/DDBJ whole genome shotgun (WGS) entry which is preliminary data.</text>
</comment>
<dbReference type="GO" id="GO:0003723">
    <property type="term" value="F:RNA binding"/>
    <property type="evidence" value="ECO:0007669"/>
    <property type="project" value="InterPro"/>
</dbReference>
<evidence type="ECO:0000259" key="5">
    <source>
        <dbReference type="Pfam" id="PF22435"/>
    </source>
</evidence>
<evidence type="ECO:0000313" key="7">
    <source>
        <dbReference type="Proteomes" id="UP000245880"/>
    </source>
</evidence>
<reference evidence="6 7" key="1">
    <citation type="submission" date="2018-03" db="EMBL/GenBank/DDBJ databases">
        <title>Genomic Encyclopedia of Archaeal and Bacterial Type Strains, Phase II (KMG-II): from individual species to whole genera.</title>
        <authorList>
            <person name="Goeker M."/>
        </authorList>
    </citation>
    <scope>NUCLEOTIDE SEQUENCE [LARGE SCALE GENOMIC DNA]</scope>
    <source>
        <strain evidence="6 7">DSM 100346</strain>
    </source>
</reference>
<comment type="similarity">
    <text evidence="1">Belongs to the class IV-like SAM-binding methyltransferase superfamily. RNA methyltransferase TrmH family.</text>
</comment>
<keyword evidence="3 6" id="KW-0808">Transferase</keyword>
<dbReference type="InterPro" id="IPR053888">
    <property type="entry name" value="MRM3-like_sub_bind"/>
</dbReference>
<dbReference type="EMBL" id="QGDT01000002">
    <property type="protein sequence ID" value="PWJ59215.1"/>
    <property type="molecule type" value="Genomic_DNA"/>
</dbReference>
<evidence type="ECO:0000313" key="6">
    <source>
        <dbReference type="EMBL" id="PWJ59215.1"/>
    </source>
</evidence>
<dbReference type="Pfam" id="PF00588">
    <property type="entry name" value="SpoU_methylase"/>
    <property type="match status" value="1"/>
</dbReference>
<dbReference type="GO" id="GO:0008173">
    <property type="term" value="F:RNA methyltransferase activity"/>
    <property type="evidence" value="ECO:0007669"/>
    <property type="project" value="InterPro"/>
</dbReference>
<dbReference type="SUPFAM" id="SSF55315">
    <property type="entry name" value="L30e-like"/>
    <property type="match status" value="1"/>
</dbReference>
<dbReference type="AlphaFoldDB" id="A0A316AN79"/>
<sequence>MLSKNRIKYINALKNKKFRQAYGAFIVEGAKSVIELIQSDFTIEFILATDEFRQKYTTILSEHTPPLETVGPKDLEGIGSFQTNDSCLAVAKVKNNDLLLKSPGEYILALDDIRDPGNLGAIIRVADWYGIHKIICSKDTTDWYNPKVVAASKGSFTRVLPYYTDLYQYFGEYGSGEFIGGAFLGGSSLYEFEFPKAGGFVVMGNESNGIGEMVSKHITHQITIPRMGGAESLNVGIATAIIIDNLRRGQRL</sequence>
<dbReference type="PANTHER" id="PTHR43191">
    <property type="entry name" value="RRNA METHYLTRANSFERASE 3"/>
    <property type="match status" value="1"/>
</dbReference>
<name>A0A316AN79_9BACT</name>
<feature type="domain" description="MRM3-like substrate binding" evidence="5">
    <location>
        <begin position="5"/>
        <end position="64"/>
    </location>
</feature>
<dbReference type="CDD" id="cd18109">
    <property type="entry name" value="SpoU-like_RNA-MTase"/>
    <property type="match status" value="1"/>
</dbReference>
<evidence type="ECO:0000256" key="1">
    <source>
        <dbReference type="ARBA" id="ARBA00007228"/>
    </source>
</evidence>
<dbReference type="Pfam" id="PF22435">
    <property type="entry name" value="MRM3-like_sub_bind"/>
    <property type="match status" value="1"/>
</dbReference>
<dbReference type="PANTHER" id="PTHR43191:SF2">
    <property type="entry name" value="RRNA METHYLTRANSFERASE 3, MITOCHONDRIAL"/>
    <property type="match status" value="1"/>
</dbReference>
<dbReference type="Gene3D" id="3.40.1280.10">
    <property type="match status" value="1"/>
</dbReference>
<feature type="domain" description="tRNA/rRNA methyltransferase SpoU type" evidence="4">
    <location>
        <begin position="107"/>
        <end position="243"/>
    </location>
</feature>
<accession>A0A316AN79</accession>
<dbReference type="RefSeq" id="WP_109673121.1">
    <property type="nucleotide sequence ID" value="NZ_QGDT01000002.1"/>
</dbReference>
<dbReference type="InterPro" id="IPR029026">
    <property type="entry name" value="tRNA_m1G_MTases_N"/>
</dbReference>
<dbReference type="InterPro" id="IPR029064">
    <property type="entry name" value="Ribosomal_eL30-like_sf"/>
</dbReference>
<organism evidence="6 7">
    <name type="scientific">Dyadobacter jejuensis</name>
    <dbReference type="NCBI Taxonomy" id="1082580"/>
    <lineage>
        <taxon>Bacteria</taxon>
        <taxon>Pseudomonadati</taxon>
        <taxon>Bacteroidota</taxon>
        <taxon>Cytophagia</taxon>
        <taxon>Cytophagales</taxon>
        <taxon>Spirosomataceae</taxon>
        <taxon>Dyadobacter</taxon>
    </lineage>
</organism>
<keyword evidence="7" id="KW-1185">Reference proteome</keyword>
<dbReference type="Gene3D" id="3.30.1330.30">
    <property type="match status" value="1"/>
</dbReference>
<dbReference type="OrthoDB" id="9785673at2"/>
<dbReference type="SUPFAM" id="SSF75217">
    <property type="entry name" value="alpha/beta knot"/>
    <property type="match status" value="1"/>
</dbReference>
<evidence type="ECO:0000259" key="4">
    <source>
        <dbReference type="Pfam" id="PF00588"/>
    </source>
</evidence>
<gene>
    <name evidence="6" type="ORF">CLV98_10247</name>
</gene>
<dbReference type="InterPro" id="IPR001537">
    <property type="entry name" value="SpoU_MeTrfase"/>
</dbReference>
<dbReference type="GO" id="GO:0006396">
    <property type="term" value="P:RNA processing"/>
    <property type="evidence" value="ECO:0007669"/>
    <property type="project" value="InterPro"/>
</dbReference>
<proteinExistence type="inferred from homology"/>
<protein>
    <submittedName>
        <fullName evidence="6">TrmH family RNA methyltransferase</fullName>
    </submittedName>
</protein>
<evidence type="ECO:0000256" key="2">
    <source>
        <dbReference type="ARBA" id="ARBA00022603"/>
    </source>
</evidence>